<evidence type="ECO:0000256" key="2">
    <source>
        <dbReference type="ARBA" id="ARBA00004370"/>
    </source>
</evidence>
<evidence type="ECO:0000256" key="1">
    <source>
        <dbReference type="ARBA" id="ARBA00000085"/>
    </source>
</evidence>
<evidence type="ECO:0000313" key="11">
    <source>
        <dbReference type="Proteomes" id="UP000260812"/>
    </source>
</evidence>
<comment type="catalytic activity">
    <reaction evidence="1">
        <text>ATP + protein L-histidine = ADP + protein N-phospho-L-histidine.</text>
        <dbReference type="EC" id="2.7.13.3"/>
    </reaction>
</comment>
<evidence type="ECO:0000256" key="8">
    <source>
        <dbReference type="SAM" id="Phobius"/>
    </source>
</evidence>
<dbReference type="Pfam" id="PF00512">
    <property type="entry name" value="HisKA"/>
    <property type="match status" value="1"/>
</dbReference>
<dbReference type="SUPFAM" id="SSF47384">
    <property type="entry name" value="Homodimeric domain of signal transducing histidine kinase"/>
    <property type="match status" value="1"/>
</dbReference>
<dbReference type="AlphaFoldDB" id="A0A3E3IBB9"/>
<keyword evidence="11" id="KW-1185">Reference proteome</keyword>
<dbReference type="GO" id="GO:0005886">
    <property type="term" value="C:plasma membrane"/>
    <property type="evidence" value="ECO:0007669"/>
    <property type="project" value="TreeGrafter"/>
</dbReference>
<dbReference type="Gene3D" id="3.30.565.10">
    <property type="entry name" value="Histidine kinase-like ATPase, C-terminal domain"/>
    <property type="match status" value="1"/>
</dbReference>
<protein>
    <recommendedName>
        <fullName evidence="3">histidine kinase</fullName>
        <ecNumber evidence="3">2.7.13.3</ecNumber>
    </recommendedName>
</protein>
<dbReference type="InterPro" id="IPR008358">
    <property type="entry name" value="Sig_transdc_His_kin/Pase_MprB"/>
</dbReference>
<evidence type="ECO:0000256" key="3">
    <source>
        <dbReference type="ARBA" id="ARBA00012438"/>
    </source>
</evidence>
<dbReference type="Proteomes" id="UP000260812">
    <property type="component" value="Unassembled WGS sequence"/>
</dbReference>
<evidence type="ECO:0000256" key="6">
    <source>
        <dbReference type="ARBA" id="ARBA00022777"/>
    </source>
</evidence>
<dbReference type="EMBL" id="QVLV01000002">
    <property type="protein sequence ID" value="RGE64340.1"/>
    <property type="molecule type" value="Genomic_DNA"/>
</dbReference>
<dbReference type="InterPro" id="IPR050351">
    <property type="entry name" value="BphY/WalK/GraS-like"/>
</dbReference>
<accession>A0A3E3IBB9</accession>
<keyword evidence="8" id="KW-0472">Membrane</keyword>
<dbReference type="PANTHER" id="PTHR45453:SF1">
    <property type="entry name" value="PHOSPHATE REGULON SENSOR PROTEIN PHOR"/>
    <property type="match status" value="1"/>
</dbReference>
<reference evidence="10" key="1">
    <citation type="submission" date="2018-08" db="EMBL/GenBank/DDBJ databases">
        <title>A genome reference for cultivated species of the human gut microbiota.</title>
        <authorList>
            <person name="Zou Y."/>
            <person name="Xue W."/>
            <person name="Luo G."/>
        </authorList>
    </citation>
    <scope>NUCLEOTIDE SEQUENCE [LARGE SCALE GENOMIC DNA]</scope>
    <source>
        <strain evidence="10">TF05-5AC</strain>
    </source>
</reference>
<keyword evidence="5" id="KW-0808">Transferase</keyword>
<dbReference type="PROSITE" id="PS50109">
    <property type="entry name" value="HIS_KIN"/>
    <property type="match status" value="1"/>
</dbReference>
<comment type="subcellular location">
    <subcellularLocation>
        <location evidence="2">Membrane</location>
    </subcellularLocation>
</comment>
<keyword evidence="6 10" id="KW-0418">Kinase</keyword>
<dbReference type="CDD" id="cd00082">
    <property type="entry name" value="HisKA"/>
    <property type="match status" value="1"/>
</dbReference>
<dbReference type="PRINTS" id="PR01780">
    <property type="entry name" value="LANTIREGPROT"/>
</dbReference>
<dbReference type="InterPro" id="IPR003594">
    <property type="entry name" value="HATPase_dom"/>
</dbReference>
<evidence type="ECO:0000256" key="4">
    <source>
        <dbReference type="ARBA" id="ARBA00022553"/>
    </source>
</evidence>
<dbReference type="InterPro" id="IPR005467">
    <property type="entry name" value="His_kinase_dom"/>
</dbReference>
<dbReference type="Pfam" id="PF02518">
    <property type="entry name" value="HATPase_c"/>
    <property type="match status" value="1"/>
</dbReference>
<dbReference type="Gene3D" id="1.10.287.130">
    <property type="match status" value="1"/>
</dbReference>
<keyword evidence="8" id="KW-0812">Transmembrane</keyword>
<gene>
    <name evidence="10" type="ORF">DXC51_04580</name>
</gene>
<keyword evidence="8" id="KW-1133">Transmembrane helix</keyword>
<dbReference type="GO" id="GO:0004721">
    <property type="term" value="F:phosphoprotein phosphatase activity"/>
    <property type="evidence" value="ECO:0007669"/>
    <property type="project" value="TreeGrafter"/>
</dbReference>
<dbReference type="GO" id="GO:0016036">
    <property type="term" value="P:cellular response to phosphate starvation"/>
    <property type="evidence" value="ECO:0007669"/>
    <property type="project" value="TreeGrafter"/>
</dbReference>
<dbReference type="SUPFAM" id="SSF55874">
    <property type="entry name" value="ATPase domain of HSP90 chaperone/DNA topoisomerase II/histidine kinase"/>
    <property type="match status" value="1"/>
</dbReference>
<sequence length="300" mass="33852">MGLYIVFFGILFVFICTKYYLLKKGIRHLSKQLTLLADGETEKMLELSLTDRDLERLAGQINRHYARQRSLTAGALRHEEQLRESIAGISHDLRTPLTVIMGHLQLLERTFLSEEQLRRTDTALRKARRMNELIEAFYELSVLNSEQLQPHKESVNLSNLLIDFLTENAFLLEAGGIHPDILLPEKSVFLRTDPGMLERILQNLLTNAVRYSPGDIRISLSENPEGSIMLRMENPVEAGARPDVERMFDRFYTGDAARTQGSTGLGLAVVKLLAEKLGGEVTATLTGNWLAVTLNLYADL</sequence>
<evidence type="ECO:0000313" key="10">
    <source>
        <dbReference type="EMBL" id="RGE64340.1"/>
    </source>
</evidence>
<evidence type="ECO:0000256" key="7">
    <source>
        <dbReference type="ARBA" id="ARBA00023012"/>
    </source>
</evidence>
<dbReference type="EC" id="2.7.13.3" evidence="3"/>
<dbReference type="InterPro" id="IPR036097">
    <property type="entry name" value="HisK_dim/P_sf"/>
</dbReference>
<keyword evidence="7" id="KW-0902">Two-component regulatory system</keyword>
<proteinExistence type="predicted"/>
<dbReference type="InterPro" id="IPR003661">
    <property type="entry name" value="HisK_dim/P_dom"/>
</dbReference>
<dbReference type="SMART" id="SM00388">
    <property type="entry name" value="HisKA"/>
    <property type="match status" value="1"/>
</dbReference>
<comment type="caution">
    <text evidence="10">The sequence shown here is derived from an EMBL/GenBank/DDBJ whole genome shotgun (WGS) entry which is preliminary data.</text>
</comment>
<dbReference type="SMART" id="SM00387">
    <property type="entry name" value="HATPase_c"/>
    <property type="match status" value="1"/>
</dbReference>
<feature type="domain" description="Histidine kinase" evidence="9">
    <location>
        <begin position="88"/>
        <end position="282"/>
    </location>
</feature>
<name>A0A3E3IBB9_9FIRM</name>
<organism evidence="10 11">
    <name type="scientific">Eisenbergiella massiliensis</name>
    <dbReference type="NCBI Taxonomy" id="1720294"/>
    <lineage>
        <taxon>Bacteria</taxon>
        <taxon>Bacillati</taxon>
        <taxon>Bacillota</taxon>
        <taxon>Clostridia</taxon>
        <taxon>Lachnospirales</taxon>
        <taxon>Lachnospiraceae</taxon>
        <taxon>Eisenbergiella</taxon>
    </lineage>
</organism>
<dbReference type="PANTHER" id="PTHR45453">
    <property type="entry name" value="PHOSPHATE REGULON SENSOR PROTEIN PHOR"/>
    <property type="match status" value="1"/>
</dbReference>
<dbReference type="InterPro" id="IPR036890">
    <property type="entry name" value="HATPase_C_sf"/>
</dbReference>
<dbReference type="GO" id="GO:0000155">
    <property type="term" value="F:phosphorelay sensor kinase activity"/>
    <property type="evidence" value="ECO:0007669"/>
    <property type="project" value="InterPro"/>
</dbReference>
<feature type="transmembrane region" description="Helical" evidence="8">
    <location>
        <begin position="6"/>
        <end position="22"/>
    </location>
</feature>
<keyword evidence="4" id="KW-0597">Phosphoprotein</keyword>
<dbReference type="CDD" id="cd00075">
    <property type="entry name" value="HATPase"/>
    <property type="match status" value="1"/>
</dbReference>
<evidence type="ECO:0000256" key="5">
    <source>
        <dbReference type="ARBA" id="ARBA00022679"/>
    </source>
</evidence>
<evidence type="ECO:0000259" key="9">
    <source>
        <dbReference type="PROSITE" id="PS50109"/>
    </source>
</evidence>